<evidence type="ECO:0000313" key="3">
    <source>
        <dbReference type="Proteomes" id="UP000323166"/>
    </source>
</evidence>
<dbReference type="GO" id="GO:0008641">
    <property type="term" value="F:ubiquitin-like modifier activating enzyme activity"/>
    <property type="evidence" value="ECO:0007669"/>
    <property type="project" value="InterPro"/>
</dbReference>
<name>A0A5S4ZQC1_9FIRM</name>
<comment type="caution">
    <text evidence="2">The sequence shown here is derived from an EMBL/GenBank/DDBJ whole genome shotgun (WGS) entry which is preliminary data.</text>
</comment>
<dbReference type="GO" id="GO:0061503">
    <property type="term" value="F:tRNA threonylcarbamoyladenosine dehydratase"/>
    <property type="evidence" value="ECO:0007669"/>
    <property type="project" value="TreeGrafter"/>
</dbReference>
<dbReference type="InterPro" id="IPR045886">
    <property type="entry name" value="ThiF/MoeB/HesA"/>
</dbReference>
<organism evidence="2 3">
    <name type="scientific">Desulfallas thermosapovorans DSM 6562</name>
    <dbReference type="NCBI Taxonomy" id="1121431"/>
    <lineage>
        <taxon>Bacteria</taxon>
        <taxon>Bacillati</taxon>
        <taxon>Bacillota</taxon>
        <taxon>Clostridia</taxon>
        <taxon>Eubacteriales</taxon>
        <taxon>Desulfallaceae</taxon>
        <taxon>Desulfallas</taxon>
    </lineage>
</organism>
<dbReference type="InterPro" id="IPR000594">
    <property type="entry name" value="ThiF_NAD_FAD-bd"/>
</dbReference>
<feature type="domain" description="THIF-type NAD/FAD binding fold" evidence="1">
    <location>
        <begin position="6"/>
        <end position="227"/>
    </location>
</feature>
<dbReference type="EMBL" id="VNHM01000009">
    <property type="protein sequence ID" value="TYO95095.1"/>
    <property type="molecule type" value="Genomic_DNA"/>
</dbReference>
<dbReference type="InterPro" id="IPR035985">
    <property type="entry name" value="Ubiquitin-activating_enz"/>
</dbReference>
<dbReference type="AlphaFoldDB" id="A0A5S4ZQC1"/>
<gene>
    <name evidence="2" type="ORF">LX24_01823</name>
</gene>
<dbReference type="Pfam" id="PF00899">
    <property type="entry name" value="ThiF"/>
    <property type="match status" value="1"/>
</dbReference>
<dbReference type="Proteomes" id="UP000323166">
    <property type="component" value="Unassembled WGS sequence"/>
</dbReference>
<dbReference type="PANTHER" id="PTHR43267">
    <property type="entry name" value="TRNA THREONYLCARBAMOYLADENOSINE DEHYDRATASE"/>
    <property type="match status" value="1"/>
</dbReference>
<dbReference type="Gene3D" id="3.40.50.720">
    <property type="entry name" value="NAD(P)-binding Rossmann-like Domain"/>
    <property type="match status" value="1"/>
</dbReference>
<evidence type="ECO:0000313" key="2">
    <source>
        <dbReference type="EMBL" id="TYO95095.1"/>
    </source>
</evidence>
<dbReference type="GO" id="GO:0061504">
    <property type="term" value="P:cyclic threonylcarbamoyladenosine biosynthetic process"/>
    <property type="evidence" value="ECO:0007669"/>
    <property type="project" value="TreeGrafter"/>
</dbReference>
<keyword evidence="3" id="KW-1185">Reference proteome</keyword>
<accession>A0A5S4ZQC1</accession>
<dbReference type="SUPFAM" id="SSF69572">
    <property type="entry name" value="Activating enzymes of the ubiquitin-like proteins"/>
    <property type="match status" value="1"/>
</dbReference>
<protein>
    <submittedName>
        <fullName evidence="2">tRNA A37 threonylcarbamoyladenosine dehydratase</fullName>
    </submittedName>
</protein>
<sequence length="236" mass="24823">MPHRFDRTAMLIGNSGLEKLAACKVAIFGLGGVGSFTAEALARSGVGALLLVDHDIVDVTNINRQLHALTGTVGLPKTRIMEERLRQINPTLRVQARQQRFTPDSAAGMLDNQDLDFVVDAIDDVDNKAALIAGCVGRNLPIISAMGAANKLDPISFKVDSIWKTSVCPLARVMRKKLRAAGVTADVPVVYSTAPPRPGATGGAPGSIAFVPPVAGLIMAAYVTDKLLALGVFSVV</sequence>
<dbReference type="CDD" id="cd00755">
    <property type="entry name" value="YgdL_like"/>
    <property type="match status" value="1"/>
</dbReference>
<proteinExistence type="predicted"/>
<evidence type="ECO:0000259" key="1">
    <source>
        <dbReference type="Pfam" id="PF00899"/>
    </source>
</evidence>
<reference evidence="2 3" key="1">
    <citation type="submission" date="2019-07" db="EMBL/GenBank/DDBJ databases">
        <title>Genomic Encyclopedia of Type Strains, Phase I: the one thousand microbial genomes (KMG-I) project.</title>
        <authorList>
            <person name="Kyrpides N."/>
        </authorList>
    </citation>
    <scope>NUCLEOTIDE SEQUENCE [LARGE SCALE GENOMIC DNA]</scope>
    <source>
        <strain evidence="2 3">DSM 6562</strain>
    </source>
</reference>
<dbReference type="PANTHER" id="PTHR43267:SF1">
    <property type="entry name" value="TRNA THREONYLCARBAMOYLADENOSINE DEHYDRATASE"/>
    <property type="match status" value="1"/>
</dbReference>
<dbReference type="RefSeq" id="WP_166511831.1">
    <property type="nucleotide sequence ID" value="NZ_VNHM01000009.1"/>
</dbReference>